<protein>
    <submittedName>
        <fullName evidence="3">Uncharacterized protein</fullName>
    </submittedName>
</protein>
<name>A0AB34J6Y7_PRYPA</name>
<sequence length="521" mass="52680">MESISLSPPTPPSPTPPSPTPPPPPDAAASASPEAAPEPPPAASLPTPAEAPAAAGWGGGWGLMAAVSQATYKLGDAAAGAAAYARETAASVAHTAAETGTGAYVAEALGGVKARVAETMDQVGVGAMRDKAKESFSEFRSDPRASTLAAASAAYAHSSAAASGALERTSQRLQSSETIAKGVGLSRSALGKARQTAVAVRGRVSERLAARGDAPTVSFVRLEGLMGEKGCGERLDALEAAAMEARESLREARAALDEAALAQNEGEVVYIHGIFADAVTLEAESAAELPAAPSLPPPAAEAYAEAAAAATAGRDAAAAAAAALSRRAKALPPVGGAESDEMDAQQEVAEQRTMALYARRALLKAALSAVGDLADRSVGALANVAALALQTALELQRSLLAQLAHPPRDNPSMDGLSAGGTASGMASALLQHLALLEEALLSSAEQIRALGAQVADELHSELEAERGELEAAVGECTRAFSYDTAHVRAHVVDAAQFLLPVCELAAPSLRTAKEKLMLPAE</sequence>
<proteinExistence type="predicted"/>
<evidence type="ECO:0000313" key="4">
    <source>
        <dbReference type="Proteomes" id="UP001515480"/>
    </source>
</evidence>
<dbReference type="AlphaFoldDB" id="A0AB34J6Y7"/>
<dbReference type="Proteomes" id="UP001515480">
    <property type="component" value="Unassembled WGS sequence"/>
</dbReference>
<evidence type="ECO:0000256" key="2">
    <source>
        <dbReference type="SAM" id="MobiDB-lite"/>
    </source>
</evidence>
<feature type="region of interest" description="Disordered" evidence="2">
    <location>
        <begin position="1"/>
        <end position="51"/>
    </location>
</feature>
<dbReference type="EMBL" id="JBGBPQ010000012">
    <property type="protein sequence ID" value="KAL1515052.1"/>
    <property type="molecule type" value="Genomic_DNA"/>
</dbReference>
<reference evidence="3 4" key="1">
    <citation type="journal article" date="2024" name="Science">
        <title>Giant polyketide synthase enzymes in the biosynthesis of giant marine polyether toxins.</title>
        <authorList>
            <person name="Fallon T.R."/>
            <person name="Shende V.V."/>
            <person name="Wierzbicki I.H."/>
            <person name="Pendleton A.L."/>
            <person name="Watervoot N.F."/>
            <person name="Auber R.P."/>
            <person name="Gonzalez D.J."/>
            <person name="Wisecaver J.H."/>
            <person name="Moore B.S."/>
        </authorList>
    </citation>
    <scope>NUCLEOTIDE SEQUENCE [LARGE SCALE GENOMIC DNA]</scope>
    <source>
        <strain evidence="3 4">12B1</strain>
    </source>
</reference>
<comment type="caution">
    <text evidence="3">The sequence shown here is derived from an EMBL/GenBank/DDBJ whole genome shotgun (WGS) entry which is preliminary data.</text>
</comment>
<evidence type="ECO:0000313" key="3">
    <source>
        <dbReference type="EMBL" id="KAL1515052.1"/>
    </source>
</evidence>
<feature type="coiled-coil region" evidence="1">
    <location>
        <begin position="235"/>
        <end position="265"/>
    </location>
</feature>
<keyword evidence="4" id="KW-1185">Reference proteome</keyword>
<feature type="compositionally biased region" description="Pro residues" evidence="2">
    <location>
        <begin position="8"/>
        <end position="26"/>
    </location>
</feature>
<organism evidence="3 4">
    <name type="scientific">Prymnesium parvum</name>
    <name type="common">Toxic golden alga</name>
    <dbReference type="NCBI Taxonomy" id="97485"/>
    <lineage>
        <taxon>Eukaryota</taxon>
        <taxon>Haptista</taxon>
        <taxon>Haptophyta</taxon>
        <taxon>Prymnesiophyceae</taxon>
        <taxon>Prymnesiales</taxon>
        <taxon>Prymnesiaceae</taxon>
        <taxon>Prymnesium</taxon>
    </lineage>
</organism>
<gene>
    <name evidence="3" type="ORF">AB1Y20_004117</name>
</gene>
<accession>A0AB34J6Y7</accession>
<evidence type="ECO:0000256" key="1">
    <source>
        <dbReference type="SAM" id="Coils"/>
    </source>
</evidence>
<keyword evidence="1" id="KW-0175">Coiled coil</keyword>